<protein>
    <submittedName>
        <fullName evidence="3">Chemotaxis protein CheB</fullName>
    </submittedName>
</protein>
<dbReference type="InterPro" id="IPR011247">
    <property type="entry name" value="Chemotax_prot-Glu_Me-esterase"/>
</dbReference>
<dbReference type="Proteomes" id="UP000694300">
    <property type="component" value="Unassembled WGS sequence"/>
</dbReference>
<name>A0ABS6UHY5_9PSEU</name>
<comment type="caution">
    <text evidence="3">The sequence shown here is derived from an EMBL/GenBank/DDBJ whole genome shotgun (WGS) entry which is preliminary data.</text>
</comment>
<sequence>MPVPQENRSTRPGGHVVVVGASAGGVEALRKLVAGFPPDLDAAVVVVLHIPRTSPGALPNILDRAGPLPAEAARHRAPLRRGVVHVAPPDHHVLVEDGRLLLSTGPMENGHRPAIDPLFRSAAASHGPRAVGVVLSGTRDDGAAGLAVLAEQGGAAVVQDLDDAMYAAMPGNALEQVPDALVRTADDLGAAIAELVRRPVGPRPPAHASVTPLRAEVSVAATDRPSTEDIAGAVPSPYSCPHCHGVLFEVPGPPRPRFRCRVGHAWSPESLEADQATGVENALWVALRALEEKASLVRRLADEAHAHGHHLSAEEYRARARHAEGQAAQVRALLQPGEPTTGELSSG</sequence>
<dbReference type="PANTHER" id="PTHR42872:SF6">
    <property type="entry name" value="PROTEIN-GLUTAMATE METHYLESTERASE_PROTEIN-GLUTAMINE GLUTAMINASE"/>
    <property type="match status" value="1"/>
</dbReference>
<feature type="active site" evidence="1">
    <location>
        <position position="22"/>
    </location>
</feature>
<proteinExistence type="predicted"/>
<dbReference type="CDD" id="cd16433">
    <property type="entry name" value="CheB"/>
    <property type="match status" value="1"/>
</dbReference>
<reference evidence="3 4" key="1">
    <citation type="submission" date="2020-11" db="EMBL/GenBank/DDBJ databases">
        <title>Pseudonocardia abyssalis sp. nov. and Pseudonocardia oceani sp. nov., description and phylogenomic analysis of two novel actinomycetes isolated from the deep Southern Ocean.</title>
        <authorList>
            <person name="Parra J."/>
        </authorList>
    </citation>
    <scope>NUCLEOTIDE SEQUENCE [LARGE SCALE GENOMIC DNA]</scope>
    <source>
        <strain evidence="4">KRD185</strain>
    </source>
</reference>
<gene>
    <name evidence="3" type="ORF">I4I82_29895</name>
</gene>
<dbReference type="PANTHER" id="PTHR42872">
    <property type="entry name" value="PROTEIN-GLUTAMATE METHYLESTERASE/PROTEIN-GLUTAMINE GLUTAMINASE"/>
    <property type="match status" value="1"/>
</dbReference>
<dbReference type="EMBL" id="JADQDF010000001">
    <property type="protein sequence ID" value="MBW0131857.1"/>
    <property type="molecule type" value="Genomic_DNA"/>
</dbReference>
<organism evidence="3 4">
    <name type="scientific">Pseudonocardia oceani</name>
    <dbReference type="NCBI Taxonomy" id="2792013"/>
    <lineage>
        <taxon>Bacteria</taxon>
        <taxon>Bacillati</taxon>
        <taxon>Actinomycetota</taxon>
        <taxon>Actinomycetes</taxon>
        <taxon>Pseudonocardiales</taxon>
        <taxon>Pseudonocardiaceae</taxon>
        <taxon>Pseudonocardia</taxon>
    </lineage>
</organism>
<evidence type="ECO:0000259" key="2">
    <source>
        <dbReference type="PROSITE" id="PS50122"/>
    </source>
</evidence>
<keyword evidence="1" id="KW-0145">Chemotaxis</keyword>
<dbReference type="PIRSF" id="PIRSF036461">
    <property type="entry name" value="Chmtx_methlestr"/>
    <property type="match status" value="1"/>
</dbReference>
<dbReference type="RefSeq" id="WP_218590814.1">
    <property type="nucleotide sequence ID" value="NZ_JADQDE010000220.1"/>
</dbReference>
<dbReference type="PROSITE" id="PS50122">
    <property type="entry name" value="CHEB"/>
    <property type="match status" value="1"/>
</dbReference>
<keyword evidence="1" id="KW-0378">Hydrolase</keyword>
<evidence type="ECO:0000256" key="1">
    <source>
        <dbReference type="PROSITE-ProRule" id="PRU00050"/>
    </source>
</evidence>
<feature type="domain" description="CheB-type methylesterase" evidence="2">
    <location>
        <begin position="10"/>
        <end position="199"/>
    </location>
</feature>
<evidence type="ECO:0000313" key="4">
    <source>
        <dbReference type="Proteomes" id="UP000694300"/>
    </source>
</evidence>
<feature type="active site" evidence="1">
    <location>
        <position position="49"/>
    </location>
</feature>
<keyword evidence="4" id="KW-1185">Reference proteome</keyword>
<feature type="active site" evidence="1">
    <location>
        <position position="141"/>
    </location>
</feature>
<dbReference type="InterPro" id="IPR000673">
    <property type="entry name" value="Sig_transdc_resp-reg_Me-estase"/>
</dbReference>
<dbReference type="Pfam" id="PF01339">
    <property type="entry name" value="CheB_methylest"/>
    <property type="match status" value="1"/>
</dbReference>
<accession>A0ABS6UHY5</accession>
<evidence type="ECO:0000313" key="3">
    <source>
        <dbReference type="EMBL" id="MBW0131857.1"/>
    </source>
</evidence>